<reference evidence="10" key="1">
    <citation type="submission" date="2022-12" db="EMBL/GenBank/DDBJ databases">
        <title>Draft genome assemblies for two species of Escallonia (Escalloniales).</title>
        <authorList>
            <person name="Chanderbali A."/>
            <person name="Dervinis C."/>
            <person name="Anghel I."/>
            <person name="Soltis D."/>
            <person name="Soltis P."/>
            <person name="Zapata F."/>
        </authorList>
    </citation>
    <scope>NUCLEOTIDE SEQUENCE</scope>
    <source>
        <strain evidence="10">UCBG64.0493</strain>
        <tissue evidence="10">Leaf</tissue>
    </source>
</reference>
<gene>
    <name evidence="10" type="ORF">RJ639_026046</name>
</gene>
<evidence type="ECO:0000256" key="3">
    <source>
        <dbReference type="ARBA" id="ARBA00023125"/>
    </source>
</evidence>
<feature type="compositionally biased region" description="Polar residues" evidence="7">
    <location>
        <begin position="247"/>
        <end position="264"/>
    </location>
</feature>
<evidence type="ECO:0000256" key="6">
    <source>
        <dbReference type="PROSITE-ProRule" id="PRU00042"/>
    </source>
</evidence>
<dbReference type="SMART" id="SM00380">
    <property type="entry name" value="AP2"/>
    <property type="match status" value="1"/>
</dbReference>
<dbReference type="GO" id="GO:0003700">
    <property type="term" value="F:DNA-binding transcription factor activity"/>
    <property type="evidence" value="ECO:0007669"/>
    <property type="project" value="InterPro"/>
</dbReference>
<evidence type="ECO:0000256" key="5">
    <source>
        <dbReference type="ARBA" id="ARBA00023242"/>
    </source>
</evidence>
<evidence type="ECO:0000313" key="11">
    <source>
        <dbReference type="Proteomes" id="UP001188597"/>
    </source>
</evidence>
<sequence>MNGYAAAEDELYPFLRVQQTNERERTAKTNLVMEGTNRCKNCDVIFETSQALELHNRSHLSCRRKAPPNNNINVSSESEDFLHAEQLSSITEVYEAFGLPNDSSGTNQHESTIKNVSEGIHENSQENDDYSLSYVLALGSRHSAVMKKGGGGGSNQKEEVFKANHMTTLKILENSVTNFPIREHKNETKEMQDVTILDEVVMPHKKKAKGISKGSCGDSSFSHLARLATRNSYYKGISDARNDHGKSSSLTSHGPQEPQLQSNPTLFLSHGSEMQTFDGVLSSHWNNVIGMETFDGGLSSHGAENKDSSMEKNDENIIGEYWTGLSQLMPSTDESKMPSIFPQSPSFDSGHPSLPFTSGSENPNSLIGYKRPNPESSPILIYDLEAISSGLEDSGNSTDCLNVGHIDNVALQRSSIVEETAKISTNDRKGKGVMEEENIVQPRHEESANFLKLNEAEADLANWLRGEVAATGQGFIAACSQSLVGCQLSCPSDPFLQKAIQHQYLDHDGAQLVGPREFFAFSLFSNFISCSTMAFSNMTYLLHRIELAEALCMPLRCSTGEDMETPEVSRVEHTETTFDLNKEFTPNNQTTAFATTGNPVESSTRGSNKARTSVYRGVSRPKSKEIYEAHVYGIASVKGTFDTEEEAAKAHDLFSLKYWGAVAPTNFPVCDQKGWGGDGSPALVKTTCSAQGRCLSLELPLFSDQKDPALLANLMIPLLKILPTLSESTRAVTVGASD</sequence>
<feature type="region of interest" description="Disordered" evidence="7">
    <location>
        <begin position="344"/>
        <end position="363"/>
    </location>
</feature>
<accession>A0AA88UXE4</accession>
<dbReference type="GO" id="GO:0003677">
    <property type="term" value="F:DNA binding"/>
    <property type="evidence" value="ECO:0007669"/>
    <property type="project" value="UniProtKB-KW"/>
</dbReference>
<dbReference type="SUPFAM" id="SSF54171">
    <property type="entry name" value="DNA-binding domain"/>
    <property type="match status" value="1"/>
</dbReference>
<keyword evidence="6" id="KW-0862">Zinc</keyword>
<dbReference type="InterPro" id="IPR013087">
    <property type="entry name" value="Znf_C2H2_type"/>
</dbReference>
<comment type="subcellular location">
    <subcellularLocation>
        <location evidence="1">Nucleus</location>
    </subcellularLocation>
</comment>
<dbReference type="EMBL" id="JAVXUP010004114">
    <property type="protein sequence ID" value="KAK2997582.1"/>
    <property type="molecule type" value="Genomic_DNA"/>
</dbReference>
<evidence type="ECO:0000256" key="1">
    <source>
        <dbReference type="ARBA" id="ARBA00004123"/>
    </source>
</evidence>
<feature type="domain" description="AP2/ERF" evidence="9">
    <location>
        <begin position="614"/>
        <end position="668"/>
    </location>
</feature>
<dbReference type="GO" id="GO:0008270">
    <property type="term" value="F:zinc ion binding"/>
    <property type="evidence" value="ECO:0007669"/>
    <property type="project" value="UniProtKB-KW"/>
</dbReference>
<keyword evidence="5" id="KW-0539">Nucleus</keyword>
<evidence type="ECO:0000259" key="8">
    <source>
        <dbReference type="PROSITE" id="PS50157"/>
    </source>
</evidence>
<keyword evidence="4" id="KW-0804">Transcription</keyword>
<feature type="compositionally biased region" description="Polar residues" evidence="7">
    <location>
        <begin position="590"/>
        <end position="611"/>
    </location>
</feature>
<feature type="region of interest" description="Disordered" evidence="7">
    <location>
        <begin position="237"/>
        <end position="264"/>
    </location>
</feature>
<dbReference type="InterPro" id="IPR036955">
    <property type="entry name" value="AP2/ERF_dom_sf"/>
</dbReference>
<dbReference type="Proteomes" id="UP001188597">
    <property type="component" value="Unassembled WGS sequence"/>
</dbReference>
<evidence type="ECO:0000313" key="10">
    <source>
        <dbReference type="EMBL" id="KAK2997582.1"/>
    </source>
</evidence>
<keyword evidence="11" id="KW-1185">Reference proteome</keyword>
<proteinExistence type="predicted"/>
<organism evidence="10 11">
    <name type="scientific">Escallonia herrerae</name>
    <dbReference type="NCBI Taxonomy" id="1293975"/>
    <lineage>
        <taxon>Eukaryota</taxon>
        <taxon>Viridiplantae</taxon>
        <taxon>Streptophyta</taxon>
        <taxon>Embryophyta</taxon>
        <taxon>Tracheophyta</taxon>
        <taxon>Spermatophyta</taxon>
        <taxon>Magnoliopsida</taxon>
        <taxon>eudicotyledons</taxon>
        <taxon>Gunneridae</taxon>
        <taxon>Pentapetalae</taxon>
        <taxon>asterids</taxon>
        <taxon>campanulids</taxon>
        <taxon>Escalloniales</taxon>
        <taxon>Escalloniaceae</taxon>
        <taxon>Escallonia</taxon>
    </lineage>
</organism>
<dbReference type="GO" id="GO:0005634">
    <property type="term" value="C:nucleus"/>
    <property type="evidence" value="ECO:0007669"/>
    <property type="project" value="UniProtKB-SubCell"/>
</dbReference>
<comment type="caution">
    <text evidence="10">The sequence shown here is derived from an EMBL/GenBank/DDBJ whole genome shotgun (WGS) entry which is preliminary data.</text>
</comment>
<dbReference type="PROSITE" id="PS50157">
    <property type="entry name" value="ZINC_FINGER_C2H2_2"/>
    <property type="match status" value="1"/>
</dbReference>
<keyword evidence="6" id="KW-0863">Zinc-finger</keyword>
<dbReference type="PROSITE" id="PS00028">
    <property type="entry name" value="ZINC_FINGER_C2H2_1"/>
    <property type="match status" value="1"/>
</dbReference>
<evidence type="ECO:0000259" key="9">
    <source>
        <dbReference type="PROSITE" id="PS51032"/>
    </source>
</evidence>
<evidence type="ECO:0000256" key="4">
    <source>
        <dbReference type="ARBA" id="ARBA00023163"/>
    </source>
</evidence>
<dbReference type="Gene3D" id="3.30.730.10">
    <property type="entry name" value="AP2/ERF domain"/>
    <property type="match status" value="1"/>
</dbReference>
<feature type="domain" description="C2H2-type" evidence="8">
    <location>
        <begin position="37"/>
        <end position="64"/>
    </location>
</feature>
<dbReference type="InterPro" id="IPR016177">
    <property type="entry name" value="DNA-bd_dom_sf"/>
</dbReference>
<dbReference type="PROSITE" id="PS51032">
    <property type="entry name" value="AP2_ERF"/>
    <property type="match status" value="1"/>
</dbReference>
<dbReference type="InterPro" id="IPR001471">
    <property type="entry name" value="AP2/ERF_dom"/>
</dbReference>
<evidence type="ECO:0000256" key="2">
    <source>
        <dbReference type="ARBA" id="ARBA00023015"/>
    </source>
</evidence>
<dbReference type="PANTHER" id="PTHR32467">
    <property type="entry name" value="AP2-LIKE ETHYLENE-RESPONSIVE TRANSCRIPTION FACTOR"/>
    <property type="match status" value="1"/>
</dbReference>
<keyword evidence="6" id="KW-0479">Metal-binding</keyword>
<protein>
    <recommendedName>
        <fullName evidence="12">C2H2-type domain-containing protein</fullName>
    </recommendedName>
</protein>
<feature type="region of interest" description="Disordered" evidence="7">
    <location>
        <begin position="590"/>
        <end position="614"/>
    </location>
</feature>
<dbReference type="AlphaFoldDB" id="A0AA88UXE4"/>
<dbReference type="PANTHER" id="PTHR32467:SF90">
    <property type="entry name" value="AP2-LIKE ETHYLENE-RESPONSIVE TRANSCRIPTION FACTOR AIL1"/>
    <property type="match status" value="1"/>
</dbReference>
<keyword evidence="3" id="KW-0238">DNA-binding</keyword>
<evidence type="ECO:0000256" key="7">
    <source>
        <dbReference type="SAM" id="MobiDB-lite"/>
    </source>
</evidence>
<keyword evidence="2" id="KW-0805">Transcription regulation</keyword>
<name>A0AA88UXE4_9ASTE</name>
<evidence type="ECO:0008006" key="12">
    <source>
        <dbReference type="Google" id="ProtNLM"/>
    </source>
</evidence>